<comment type="caution">
    <text evidence="2">The sequence shown here is derived from an EMBL/GenBank/DDBJ whole genome shotgun (WGS) entry which is preliminary data.</text>
</comment>
<dbReference type="Pfam" id="PF02458">
    <property type="entry name" value="Transferase"/>
    <property type="match status" value="1"/>
</dbReference>
<dbReference type="AlphaFoldDB" id="A0AA39YGR6"/>
<gene>
    <name evidence="2" type="ORF">B0T16DRAFT_100936</name>
</gene>
<dbReference type="InterPro" id="IPR050317">
    <property type="entry name" value="Plant_Fungal_Acyltransferase"/>
</dbReference>
<dbReference type="EMBL" id="JAULSV010000002">
    <property type="protein sequence ID" value="KAK0652348.1"/>
    <property type="molecule type" value="Genomic_DNA"/>
</dbReference>
<reference evidence="2" key="1">
    <citation type="submission" date="2023-06" db="EMBL/GenBank/DDBJ databases">
        <title>Genome-scale phylogeny and comparative genomics of the fungal order Sordariales.</title>
        <authorList>
            <consortium name="Lawrence Berkeley National Laboratory"/>
            <person name="Hensen N."/>
            <person name="Bonometti L."/>
            <person name="Westerberg I."/>
            <person name="Brannstrom I.O."/>
            <person name="Guillou S."/>
            <person name="Cros-Aarteil S."/>
            <person name="Calhoun S."/>
            <person name="Haridas S."/>
            <person name="Kuo A."/>
            <person name="Mondo S."/>
            <person name="Pangilinan J."/>
            <person name="Riley R."/>
            <person name="Labutti K."/>
            <person name="Andreopoulos B."/>
            <person name="Lipzen A."/>
            <person name="Chen C."/>
            <person name="Yanf M."/>
            <person name="Daum C."/>
            <person name="Ng V."/>
            <person name="Clum A."/>
            <person name="Steindorff A."/>
            <person name="Ohm R."/>
            <person name="Martin F."/>
            <person name="Silar P."/>
            <person name="Natvig D."/>
            <person name="Lalanne C."/>
            <person name="Gautier V."/>
            <person name="Ament-Velasquez S.L."/>
            <person name="Kruys A."/>
            <person name="Hutchinson M.I."/>
            <person name="Powell A.J."/>
            <person name="Barry K."/>
            <person name="Miller A.N."/>
            <person name="Grigoriev I.V."/>
            <person name="Debuchy R."/>
            <person name="Gladieux P."/>
            <person name="Thoren M.H."/>
            <person name="Johannesson H."/>
        </authorList>
    </citation>
    <scope>NUCLEOTIDE SEQUENCE</scope>
    <source>
        <strain evidence="2">SMH2532-1</strain>
    </source>
</reference>
<dbReference type="PANTHER" id="PTHR31642:SF310">
    <property type="entry name" value="FATTY ALCOHOL:CAFFEOYL-COA ACYLTRANSFERASE"/>
    <property type="match status" value="1"/>
</dbReference>
<keyword evidence="1 2" id="KW-0808">Transferase</keyword>
<dbReference type="InterPro" id="IPR023213">
    <property type="entry name" value="CAT-like_dom_sf"/>
</dbReference>
<organism evidence="2 3">
    <name type="scientific">Cercophora newfieldiana</name>
    <dbReference type="NCBI Taxonomy" id="92897"/>
    <lineage>
        <taxon>Eukaryota</taxon>
        <taxon>Fungi</taxon>
        <taxon>Dikarya</taxon>
        <taxon>Ascomycota</taxon>
        <taxon>Pezizomycotina</taxon>
        <taxon>Sordariomycetes</taxon>
        <taxon>Sordariomycetidae</taxon>
        <taxon>Sordariales</taxon>
        <taxon>Lasiosphaeriaceae</taxon>
        <taxon>Cercophora</taxon>
    </lineage>
</organism>
<dbReference type="GO" id="GO:0016747">
    <property type="term" value="F:acyltransferase activity, transferring groups other than amino-acyl groups"/>
    <property type="evidence" value="ECO:0007669"/>
    <property type="project" value="TreeGrafter"/>
</dbReference>
<evidence type="ECO:0000313" key="3">
    <source>
        <dbReference type="Proteomes" id="UP001174936"/>
    </source>
</evidence>
<protein>
    <submittedName>
        <fullName evidence="2">Transferase family-domain-containing protein</fullName>
    </submittedName>
</protein>
<dbReference type="Proteomes" id="UP001174936">
    <property type="component" value="Unassembled WGS sequence"/>
</dbReference>
<proteinExistence type="predicted"/>
<keyword evidence="3" id="KW-1185">Reference proteome</keyword>
<dbReference type="Gene3D" id="3.30.559.10">
    <property type="entry name" value="Chloramphenicol acetyltransferase-like domain"/>
    <property type="match status" value="2"/>
</dbReference>
<accession>A0AA39YGR6</accession>
<evidence type="ECO:0000313" key="2">
    <source>
        <dbReference type="EMBL" id="KAK0652348.1"/>
    </source>
</evidence>
<sequence length="481" mass="51614">MASTTAPNGLHTAILSPLDQYMPRIYVRIYLVFHTPDPLAAVESLNAGVKELGSRLPFLQGSVNDNHPHGQIAISWSASDAPLSLHPISCCPGTNTPSFKQLEEEGALLHYFADAFPALIQARTAANPQNPGSPAFAAGYTILDAAVVVGVAVHHSIADGTGVSEIIRFWASCTRQSSPPENQTPRSDEPLLRRALLRSGLPPPSEKPLTERLASLPQVYLRSLDPSRNQAVDTSATKGGIHLFTFSVSRLESARVALRSAEAELDPAALSTNNILTGIIWACVSRARAARRKGVVLGNGMSKMGFAINGRRQFTGDIAARPYVGNVNLYGLPELPCGVLEGIGAVCLAGTGQVGGLLPVLKGIYEAIKRVTGGHIAEFAEMMEAVGDVRDVTPNWVRANGPDLSVTSWANMGVYESDFGEGVGKPLWMRVPGDFVGDGLVIVLPRKRTGEDVRGIEVLLLMCEEDLRFLEGDEVWRSWLV</sequence>
<evidence type="ECO:0000256" key="1">
    <source>
        <dbReference type="ARBA" id="ARBA00022679"/>
    </source>
</evidence>
<name>A0AA39YGR6_9PEZI</name>
<dbReference type="PANTHER" id="PTHR31642">
    <property type="entry name" value="TRICHOTHECENE 3-O-ACETYLTRANSFERASE"/>
    <property type="match status" value="1"/>
</dbReference>